<dbReference type="AlphaFoldDB" id="A0A4Y2QKD2"/>
<dbReference type="EMBL" id="BGPR01014105">
    <property type="protein sequence ID" value="GBN63763.1"/>
    <property type="molecule type" value="Genomic_DNA"/>
</dbReference>
<organism evidence="2 3">
    <name type="scientific">Araneus ventricosus</name>
    <name type="common">Orbweaver spider</name>
    <name type="synonym">Epeira ventricosa</name>
    <dbReference type="NCBI Taxonomy" id="182803"/>
    <lineage>
        <taxon>Eukaryota</taxon>
        <taxon>Metazoa</taxon>
        <taxon>Ecdysozoa</taxon>
        <taxon>Arthropoda</taxon>
        <taxon>Chelicerata</taxon>
        <taxon>Arachnida</taxon>
        <taxon>Araneae</taxon>
        <taxon>Araneomorphae</taxon>
        <taxon>Entelegynae</taxon>
        <taxon>Araneoidea</taxon>
        <taxon>Araneidae</taxon>
        <taxon>Araneus</taxon>
    </lineage>
</organism>
<keyword evidence="3" id="KW-1185">Reference proteome</keyword>
<reference evidence="2 3" key="1">
    <citation type="journal article" date="2019" name="Sci. Rep.">
        <title>Orb-weaving spider Araneus ventricosus genome elucidates the spidroin gene catalogue.</title>
        <authorList>
            <person name="Kono N."/>
            <person name="Nakamura H."/>
            <person name="Ohtoshi R."/>
            <person name="Moran D.A.P."/>
            <person name="Shinohara A."/>
            <person name="Yoshida Y."/>
            <person name="Fujiwara M."/>
            <person name="Mori M."/>
            <person name="Tomita M."/>
            <person name="Arakawa K."/>
        </authorList>
    </citation>
    <scope>NUCLEOTIDE SEQUENCE [LARGE SCALE GENOMIC DNA]</scope>
</reference>
<gene>
    <name evidence="2" type="ORF">AVEN_48571_1</name>
</gene>
<name>A0A4Y2QKD2_ARAVE</name>
<accession>A0A4Y2QKD2</accession>
<dbReference type="Proteomes" id="UP000499080">
    <property type="component" value="Unassembled WGS sequence"/>
</dbReference>
<feature type="region of interest" description="Disordered" evidence="1">
    <location>
        <begin position="28"/>
        <end position="52"/>
    </location>
</feature>
<evidence type="ECO:0000313" key="3">
    <source>
        <dbReference type="Proteomes" id="UP000499080"/>
    </source>
</evidence>
<evidence type="ECO:0000256" key="1">
    <source>
        <dbReference type="SAM" id="MobiDB-lite"/>
    </source>
</evidence>
<proteinExistence type="predicted"/>
<sequence>MAHIRQTSQGEERTLLTEELFQKLLKMPGLTQQSSQKIKMPPTPAEEPNRSPVTQFIPRSVQLATNAKPPTQEVFFKQMSQMMSSMMNSFFSQMANYYQSPLKLILMPTFQP</sequence>
<evidence type="ECO:0000313" key="2">
    <source>
        <dbReference type="EMBL" id="GBN63763.1"/>
    </source>
</evidence>
<protein>
    <submittedName>
        <fullName evidence="2">Uncharacterized protein</fullName>
    </submittedName>
</protein>
<comment type="caution">
    <text evidence="2">The sequence shown here is derived from an EMBL/GenBank/DDBJ whole genome shotgun (WGS) entry which is preliminary data.</text>
</comment>